<dbReference type="AlphaFoldDB" id="A0A9P7DMV3"/>
<organism evidence="1 2">
    <name type="scientific">Suillus plorans</name>
    <dbReference type="NCBI Taxonomy" id="116603"/>
    <lineage>
        <taxon>Eukaryota</taxon>
        <taxon>Fungi</taxon>
        <taxon>Dikarya</taxon>
        <taxon>Basidiomycota</taxon>
        <taxon>Agaricomycotina</taxon>
        <taxon>Agaricomycetes</taxon>
        <taxon>Agaricomycetidae</taxon>
        <taxon>Boletales</taxon>
        <taxon>Suillineae</taxon>
        <taxon>Suillaceae</taxon>
        <taxon>Suillus</taxon>
    </lineage>
</organism>
<gene>
    <name evidence="1" type="ORF">HD556DRAFT_199029</name>
</gene>
<keyword evidence="2" id="KW-1185">Reference proteome</keyword>
<dbReference type="Proteomes" id="UP000719766">
    <property type="component" value="Unassembled WGS sequence"/>
</dbReference>
<dbReference type="RefSeq" id="XP_041163349.1">
    <property type="nucleotide sequence ID" value="XM_041309878.1"/>
</dbReference>
<sequence>MHYISYLISRILLIPCSSPSHSHSNPCPRCPNHHIPGGNLQPSIRFIHHHSSTRMVMGLAISQASSPNLTISKILVWTLYGLARSIVAHWLIWAMTSRIMRISIRAMARLKTGTAFSRVHTNGE</sequence>
<proteinExistence type="predicted"/>
<dbReference type="EMBL" id="JABBWE010000013">
    <property type="protein sequence ID" value="KAG1798663.1"/>
    <property type="molecule type" value="Genomic_DNA"/>
</dbReference>
<reference evidence="1" key="1">
    <citation type="journal article" date="2020" name="New Phytol.">
        <title>Comparative genomics reveals dynamic genome evolution in host specialist ectomycorrhizal fungi.</title>
        <authorList>
            <person name="Lofgren L.A."/>
            <person name="Nguyen N.H."/>
            <person name="Vilgalys R."/>
            <person name="Ruytinx J."/>
            <person name="Liao H.L."/>
            <person name="Branco S."/>
            <person name="Kuo A."/>
            <person name="LaButti K."/>
            <person name="Lipzen A."/>
            <person name="Andreopoulos W."/>
            <person name="Pangilinan J."/>
            <person name="Riley R."/>
            <person name="Hundley H."/>
            <person name="Na H."/>
            <person name="Barry K."/>
            <person name="Grigoriev I.V."/>
            <person name="Stajich J.E."/>
            <person name="Kennedy P.G."/>
        </authorList>
    </citation>
    <scope>NUCLEOTIDE SEQUENCE</scope>
    <source>
        <strain evidence="1">S12</strain>
    </source>
</reference>
<name>A0A9P7DMV3_9AGAM</name>
<comment type="caution">
    <text evidence="1">The sequence shown here is derived from an EMBL/GenBank/DDBJ whole genome shotgun (WGS) entry which is preliminary data.</text>
</comment>
<dbReference type="GeneID" id="64603642"/>
<protein>
    <submittedName>
        <fullName evidence="1">Uncharacterized protein</fullName>
    </submittedName>
</protein>
<evidence type="ECO:0000313" key="1">
    <source>
        <dbReference type="EMBL" id="KAG1798663.1"/>
    </source>
</evidence>
<accession>A0A9P7DMV3</accession>
<evidence type="ECO:0000313" key="2">
    <source>
        <dbReference type="Proteomes" id="UP000719766"/>
    </source>
</evidence>